<organism evidence="5 6">
    <name type="scientific">Arthrobacter pigmenti</name>
    <dbReference type="NCBI Taxonomy" id="271432"/>
    <lineage>
        <taxon>Bacteria</taxon>
        <taxon>Bacillati</taxon>
        <taxon>Actinomycetota</taxon>
        <taxon>Actinomycetes</taxon>
        <taxon>Micrococcales</taxon>
        <taxon>Micrococcaceae</taxon>
        <taxon>Arthrobacter</taxon>
    </lineage>
</organism>
<evidence type="ECO:0000256" key="1">
    <source>
        <dbReference type="ARBA" id="ARBA00007664"/>
    </source>
</evidence>
<keyword evidence="5" id="KW-0645">Protease</keyword>
<comment type="similarity">
    <text evidence="1">Belongs to the peptidase S1 family.</text>
</comment>
<evidence type="ECO:0000313" key="6">
    <source>
        <dbReference type="Proteomes" id="UP000547458"/>
    </source>
</evidence>
<comment type="caution">
    <text evidence="5">The sequence shown here is derived from an EMBL/GenBank/DDBJ whole genome shotgun (WGS) entry which is preliminary data.</text>
</comment>
<feature type="chain" id="PRO_5032873730" evidence="3">
    <location>
        <begin position="27"/>
        <end position="238"/>
    </location>
</feature>
<evidence type="ECO:0000256" key="2">
    <source>
        <dbReference type="ARBA" id="ARBA00023157"/>
    </source>
</evidence>
<dbReference type="InterPro" id="IPR001314">
    <property type="entry name" value="Peptidase_S1A"/>
</dbReference>
<gene>
    <name evidence="5" type="ORF">BJ994_003366</name>
</gene>
<protein>
    <submittedName>
        <fullName evidence="5">Secreted trypsin-like serine protease</fullName>
    </submittedName>
</protein>
<feature type="domain" description="Peptidase S1" evidence="4">
    <location>
        <begin position="36"/>
        <end position="234"/>
    </location>
</feature>
<evidence type="ECO:0000259" key="4">
    <source>
        <dbReference type="PROSITE" id="PS50240"/>
    </source>
</evidence>
<dbReference type="InterPro" id="IPR050430">
    <property type="entry name" value="Peptidase_S1"/>
</dbReference>
<dbReference type="PANTHER" id="PTHR24276">
    <property type="entry name" value="POLYSERASE-RELATED"/>
    <property type="match status" value="1"/>
</dbReference>
<accession>A0A846RRW3</accession>
<name>A0A846RRW3_9MICC</name>
<evidence type="ECO:0000256" key="3">
    <source>
        <dbReference type="SAM" id="SignalP"/>
    </source>
</evidence>
<dbReference type="PANTHER" id="PTHR24276:SF98">
    <property type="entry name" value="FI18310P1-RELATED"/>
    <property type="match status" value="1"/>
</dbReference>
<dbReference type="RefSeq" id="WP_167995557.1">
    <property type="nucleotide sequence ID" value="NZ_JAATJL010000001.1"/>
</dbReference>
<dbReference type="Proteomes" id="UP000547458">
    <property type="component" value="Unassembled WGS sequence"/>
</dbReference>
<dbReference type="EMBL" id="JAATJL010000001">
    <property type="protein sequence ID" value="NJC24290.1"/>
    <property type="molecule type" value="Genomic_DNA"/>
</dbReference>
<dbReference type="PRINTS" id="PR00722">
    <property type="entry name" value="CHYMOTRYPSIN"/>
</dbReference>
<sequence>MKKLKLAAIAALAATALLGPTGVASAAPDGGADMQIVGGKDVSHSAAPYTAQVNINGSFACSASQISAQWILTAKHCLGSNMSVNLGSANLGGGTRVSVAQTYSYNGGDLALLRLSRSVSGSYASLEKDPLQYQTSGNIYGWGRETANGPASPVLKTASVYIESLEDDAYGGPAYRHVGVDGQAWKGDSGGPLVVSGKVIGVASTSASGGTNTRASSWYSSVPHGISWITSVSGVTGS</sequence>
<dbReference type="Gene3D" id="2.40.10.10">
    <property type="entry name" value="Trypsin-like serine proteases"/>
    <property type="match status" value="1"/>
</dbReference>
<dbReference type="SMART" id="SM00020">
    <property type="entry name" value="Tryp_SPc"/>
    <property type="match status" value="1"/>
</dbReference>
<dbReference type="Pfam" id="PF00089">
    <property type="entry name" value="Trypsin"/>
    <property type="match status" value="1"/>
</dbReference>
<dbReference type="InterPro" id="IPR001254">
    <property type="entry name" value="Trypsin_dom"/>
</dbReference>
<dbReference type="GO" id="GO:0006508">
    <property type="term" value="P:proteolysis"/>
    <property type="evidence" value="ECO:0007669"/>
    <property type="project" value="UniProtKB-KW"/>
</dbReference>
<keyword evidence="5" id="KW-0378">Hydrolase</keyword>
<dbReference type="InterPro" id="IPR009003">
    <property type="entry name" value="Peptidase_S1_PA"/>
</dbReference>
<dbReference type="InterPro" id="IPR043504">
    <property type="entry name" value="Peptidase_S1_PA_chymotrypsin"/>
</dbReference>
<dbReference type="SUPFAM" id="SSF50494">
    <property type="entry name" value="Trypsin-like serine proteases"/>
    <property type="match status" value="1"/>
</dbReference>
<dbReference type="GO" id="GO:0004252">
    <property type="term" value="F:serine-type endopeptidase activity"/>
    <property type="evidence" value="ECO:0007669"/>
    <property type="project" value="InterPro"/>
</dbReference>
<keyword evidence="6" id="KW-1185">Reference proteome</keyword>
<dbReference type="PROSITE" id="PS50240">
    <property type="entry name" value="TRYPSIN_DOM"/>
    <property type="match status" value="1"/>
</dbReference>
<feature type="signal peptide" evidence="3">
    <location>
        <begin position="1"/>
        <end position="26"/>
    </location>
</feature>
<dbReference type="AlphaFoldDB" id="A0A846RRW3"/>
<keyword evidence="2" id="KW-1015">Disulfide bond</keyword>
<proteinExistence type="inferred from homology"/>
<keyword evidence="3" id="KW-0732">Signal</keyword>
<evidence type="ECO:0000313" key="5">
    <source>
        <dbReference type="EMBL" id="NJC24290.1"/>
    </source>
</evidence>
<reference evidence="5 6" key="1">
    <citation type="submission" date="2020-03" db="EMBL/GenBank/DDBJ databases">
        <title>Sequencing the genomes of 1000 actinobacteria strains.</title>
        <authorList>
            <person name="Klenk H.-P."/>
        </authorList>
    </citation>
    <scope>NUCLEOTIDE SEQUENCE [LARGE SCALE GENOMIC DNA]</scope>
    <source>
        <strain evidence="5 6">DSM 16403</strain>
    </source>
</reference>